<proteinExistence type="predicted"/>
<dbReference type="VEuPathDB" id="MicrosporidiaDB:NBO_1451g0002"/>
<name>R0KM22_NOSB1</name>
<dbReference type="HOGENOM" id="CLU_2223979_0_0_1"/>
<sequence length="106" mass="12331">MKLTTNLFYKSLKDTYSDIDEEDVRDAMNDLISKANIVNFSEFVRFYNTAILLTSINSTRKTFMLDFIIDNSNTRKLGNYWAIPDKLIGFVLIIHPIFSLRRVLTA</sequence>
<evidence type="ECO:0000313" key="1">
    <source>
        <dbReference type="EMBL" id="EOB11202.1"/>
    </source>
</evidence>
<protein>
    <submittedName>
        <fullName evidence="1">Uncharacterized protein</fullName>
    </submittedName>
</protein>
<reference evidence="1 2" key="1">
    <citation type="journal article" date="2013" name="BMC Genomics">
        <title>Comparative genomics of parasitic silkworm microsporidia reveal an association between genome expansion and host adaptation.</title>
        <authorList>
            <person name="Pan G."/>
            <person name="Xu J."/>
            <person name="Li T."/>
            <person name="Xia Q."/>
            <person name="Liu S.L."/>
            <person name="Zhang G."/>
            <person name="Li S."/>
            <person name="Li C."/>
            <person name="Liu H."/>
            <person name="Yang L."/>
            <person name="Liu T."/>
            <person name="Zhang X."/>
            <person name="Wu Z."/>
            <person name="Fan W."/>
            <person name="Dang X."/>
            <person name="Xiang H."/>
            <person name="Tao M."/>
            <person name="Li Y."/>
            <person name="Hu J."/>
            <person name="Li Z."/>
            <person name="Lin L."/>
            <person name="Luo J."/>
            <person name="Geng L."/>
            <person name="Wang L."/>
            <person name="Long M."/>
            <person name="Wan Y."/>
            <person name="He N."/>
            <person name="Zhang Z."/>
            <person name="Lu C."/>
            <person name="Keeling P.J."/>
            <person name="Wang J."/>
            <person name="Xiang Z."/>
            <person name="Zhou Z."/>
        </authorList>
    </citation>
    <scope>NUCLEOTIDE SEQUENCE [LARGE SCALE GENOMIC DNA]</scope>
    <source>
        <strain evidence="2">CQ1 / CVCC 102059</strain>
    </source>
</reference>
<dbReference type="EMBL" id="KB910358">
    <property type="protein sequence ID" value="EOB11202.1"/>
    <property type="molecule type" value="Genomic_DNA"/>
</dbReference>
<evidence type="ECO:0000313" key="2">
    <source>
        <dbReference type="Proteomes" id="UP000016927"/>
    </source>
</evidence>
<accession>R0KM22</accession>
<keyword evidence="2" id="KW-1185">Reference proteome</keyword>
<organism evidence="1 2">
    <name type="scientific">Nosema bombycis (strain CQ1 / CVCC 102059)</name>
    <name type="common">Microsporidian parasite</name>
    <name type="synonym">Pebrine of silkworm</name>
    <dbReference type="NCBI Taxonomy" id="578461"/>
    <lineage>
        <taxon>Eukaryota</taxon>
        <taxon>Fungi</taxon>
        <taxon>Fungi incertae sedis</taxon>
        <taxon>Microsporidia</taxon>
        <taxon>Nosematidae</taxon>
        <taxon>Nosema</taxon>
    </lineage>
</organism>
<dbReference type="AlphaFoldDB" id="R0KM22"/>
<gene>
    <name evidence="1" type="ORF">NBO_1451g0002</name>
</gene>
<dbReference type="Proteomes" id="UP000016927">
    <property type="component" value="Unassembled WGS sequence"/>
</dbReference>